<comment type="function">
    <text evidence="6">Catalyzes the conversion of 7,8-dihydroneopterin to 6-hydroxymethyl-7,8-dihydropterin.</text>
</comment>
<evidence type="ECO:0000313" key="9">
    <source>
        <dbReference type="Proteomes" id="UP000092971"/>
    </source>
</evidence>
<evidence type="ECO:0000256" key="6">
    <source>
        <dbReference type="RuleBase" id="RU362079"/>
    </source>
</evidence>
<comment type="similarity">
    <text evidence="3 6">Belongs to the DHNA family.</text>
</comment>
<evidence type="ECO:0000256" key="3">
    <source>
        <dbReference type="ARBA" id="ARBA00005708"/>
    </source>
</evidence>
<comment type="catalytic activity">
    <reaction evidence="1 6">
        <text>7,8-dihydroneopterin = 6-hydroxymethyl-7,8-dihydropterin + glycolaldehyde</text>
        <dbReference type="Rhea" id="RHEA:10540"/>
        <dbReference type="ChEBI" id="CHEBI:17001"/>
        <dbReference type="ChEBI" id="CHEBI:17071"/>
        <dbReference type="ChEBI" id="CHEBI:44841"/>
        <dbReference type="EC" id="4.1.2.25"/>
    </reaction>
</comment>
<dbReference type="OrthoDB" id="9808041at2"/>
<reference evidence="8 9" key="1">
    <citation type="submission" date="2016-02" db="EMBL/GenBank/DDBJ databases">
        <title>Comparison of Clostridium stercorarium subspecies using comparative genomics and transcriptomics.</title>
        <authorList>
            <person name="Schellenberg J."/>
            <person name="Thallinger G."/>
            <person name="Levin D.B."/>
            <person name="Zhang X."/>
            <person name="Alvare G."/>
            <person name="Fristensky B."/>
            <person name="Sparling R."/>
        </authorList>
    </citation>
    <scope>NUCLEOTIDE SEQUENCE [LARGE SCALE GENOMIC DNA]</scope>
    <source>
        <strain evidence="8 9">DSM 2910</strain>
    </source>
</reference>
<keyword evidence="4 6" id="KW-0289">Folate biosynthesis</keyword>
<dbReference type="PANTHER" id="PTHR42844:SF1">
    <property type="entry name" value="DIHYDRONEOPTERIN ALDOLASE 1-RELATED"/>
    <property type="match status" value="1"/>
</dbReference>
<dbReference type="PANTHER" id="PTHR42844">
    <property type="entry name" value="DIHYDRONEOPTERIN ALDOLASE 1-RELATED"/>
    <property type="match status" value="1"/>
</dbReference>
<comment type="pathway">
    <text evidence="2 6">Cofactor biosynthesis; tetrahydrofolate biosynthesis; 2-amino-4-hydroxy-6-hydroxymethyl-7,8-dihydropteridine diphosphate from 7,8-dihydroneopterin triphosphate: step 3/4.</text>
</comment>
<dbReference type="RefSeq" id="WP_015358429.1">
    <property type="nucleotide sequence ID" value="NZ_CP014672.1"/>
</dbReference>
<keyword evidence="5 6" id="KW-0456">Lyase</keyword>
<proteinExistence type="inferred from homology"/>
<dbReference type="GO" id="GO:0004150">
    <property type="term" value="F:dihydroneopterin aldolase activity"/>
    <property type="evidence" value="ECO:0007669"/>
    <property type="project" value="UniProtKB-UniRule"/>
</dbReference>
<dbReference type="UniPathway" id="UPA00077">
    <property type="reaction ID" value="UER00154"/>
</dbReference>
<evidence type="ECO:0000256" key="4">
    <source>
        <dbReference type="ARBA" id="ARBA00022909"/>
    </source>
</evidence>
<evidence type="ECO:0000256" key="5">
    <source>
        <dbReference type="ARBA" id="ARBA00023239"/>
    </source>
</evidence>
<dbReference type="AlphaFoldDB" id="A0A1B1YBK7"/>
<evidence type="ECO:0000256" key="1">
    <source>
        <dbReference type="ARBA" id="ARBA00001353"/>
    </source>
</evidence>
<dbReference type="NCBIfam" id="TIGR00525">
    <property type="entry name" value="folB"/>
    <property type="match status" value="1"/>
</dbReference>
<dbReference type="Pfam" id="PF02152">
    <property type="entry name" value="FolB"/>
    <property type="match status" value="1"/>
</dbReference>
<name>A0A1B1YBK7_THEST</name>
<dbReference type="CDD" id="cd00534">
    <property type="entry name" value="DHNA_DHNTPE"/>
    <property type="match status" value="1"/>
</dbReference>
<sequence>MLKIKLNNMQFYGYHGVLPEEKKLGQIFQVDVVVYISEECIKNDNLENTVNYVEIYNIVKNEIENQRYNLIEFLAERIAEKIHSFYSKPITRIIVRIRKPSAPINGILDYAEVEVDKNYG</sequence>
<accession>A0A1B1YBK7</accession>
<dbReference type="SMART" id="SM00905">
    <property type="entry name" value="FolB"/>
    <property type="match status" value="1"/>
</dbReference>
<feature type="domain" description="Dihydroneopterin aldolase/epimerase" evidence="7">
    <location>
        <begin position="4"/>
        <end position="117"/>
    </location>
</feature>
<gene>
    <name evidence="8" type="ORF">CSTERTH_03390</name>
</gene>
<evidence type="ECO:0000256" key="2">
    <source>
        <dbReference type="ARBA" id="ARBA00005013"/>
    </source>
</evidence>
<protein>
    <recommendedName>
        <fullName evidence="6">7,8-dihydroneopterin aldolase</fullName>
        <ecNumber evidence="6">4.1.2.25</ecNumber>
    </recommendedName>
</protein>
<dbReference type="InterPro" id="IPR006157">
    <property type="entry name" value="FolB_dom"/>
</dbReference>
<dbReference type="EMBL" id="CP014672">
    <property type="protein sequence ID" value="ANW98151.1"/>
    <property type="molecule type" value="Genomic_DNA"/>
</dbReference>
<evidence type="ECO:0000259" key="7">
    <source>
        <dbReference type="SMART" id="SM00905"/>
    </source>
</evidence>
<dbReference type="GO" id="GO:0005737">
    <property type="term" value="C:cytoplasm"/>
    <property type="evidence" value="ECO:0007669"/>
    <property type="project" value="TreeGrafter"/>
</dbReference>
<dbReference type="Gene3D" id="3.30.1130.10">
    <property type="match status" value="1"/>
</dbReference>
<dbReference type="NCBIfam" id="TIGR00526">
    <property type="entry name" value="folB_dom"/>
    <property type="match status" value="1"/>
</dbReference>
<dbReference type="GO" id="GO:0046654">
    <property type="term" value="P:tetrahydrofolate biosynthetic process"/>
    <property type="evidence" value="ECO:0007669"/>
    <property type="project" value="UniProtKB-UniRule"/>
</dbReference>
<dbReference type="GO" id="GO:0046656">
    <property type="term" value="P:folic acid biosynthetic process"/>
    <property type="evidence" value="ECO:0007669"/>
    <property type="project" value="UniProtKB-UniRule"/>
</dbReference>
<dbReference type="InterPro" id="IPR006156">
    <property type="entry name" value="Dihydroneopterin_aldolase"/>
</dbReference>
<dbReference type="SUPFAM" id="SSF55620">
    <property type="entry name" value="Tetrahydrobiopterin biosynthesis enzymes-like"/>
    <property type="match status" value="1"/>
</dbReference>
<dbReference type="EC" id="4.1.2.25" evidence="6"/>
<dbReference type="InterPro" id="IPR043133">
    <property type="entry name" value="GTP-CH-I_C/QueF"/>
</dbReference>
<dbReference type="Proteomes" id="UP000092971">
    <property type="component" value="Chromosome"/>
</dbReference>
<organism evidence="8 9">
    <name type="scientific">Thermoclostridium stercorarium subsp. thermolacticum DSM 2910</name>
    <dbReference type="NCBI Taxonomy" id="1121336"/>
    <lineage>
        <taxon>Bacteria</taxon>
        <taxon>Bacillati</taxon>
        <taxon>Bacillota</taxon>
        <taxon>Clostridia</taxon>
        <taxon>Eubacteriales</taxon>
        <taxon>Oscillospiraceae</taxon>
        <taxon>Thermoclostridium</taxon>
    </lineage>
</organism>
<evidence type="ECO:0000313" key="8">
    <source>
        <dbReference type="EMBL" id="ANW98151.1"/>
    </source>
</evidence>